<organism evidence="1 2">
    <name type="scientific">Flectobacillus rivi</name>
    <dbReference type="NCBI Taxonomy" id="2984209"/>
    <lineage>
        <taxon>Bacteria</taxon>
        <taxon>Pseudomonadati</taxon>
        <taxon>Bacteroidota</taxon>
        <taxon>Cytophagia</taxon>
        <taxon>Cytophagales</taxon>
        <taxon>Flectobacillaceae</taxon>
        <taxon>Flectobacillus</taxon>
    </lineage>
</organism>
<sequence length="41" mass="4429">MKVFILFNRVLIHSFLGVGATLAVAILNAVTARVTTTPILF</sequence>
<accession>A0ABT6YWA4</accession>
<dbReference type="Proteomes" id="UP001225761">
    <property type="component" value="Unassembled WGS sequence"/>
</dbReference>
<dbReference type="EMBL" id="JASHIE010000001">
    <property type="protein sequence ID" value="MDI9873025.1"/>
    <property type="molecule type" value="Genomic_DNA"/>
</dbReference>
<evidence type="ECO:0000313" key="2">
    <source>
        <dbReference type="Proteomes" id="UP001225761"/>
    </source>
</evidence>
<proteinExistence type="predicted"/>
<protein>
    <submittedName>
        <fullName evidence="1">Uncharacterized protein</fullName>
    </submittedName>
</protein>
<evidence type="ECO:0000313" key="1">
    <source>
        <dbReference type="EMBL" id="MDI9873025.1"/>
    </source>
</evidence>
<gene>
    <name evidence="1" type="ORF">QM481_00705</name>
</gene>
<reference evidence="1 2" key="1">
    <citation type="submission" date="2023-05" db="EMBL/GenBank/DDBJ databases">
        <title>Novel species of genus Flectobacillus isolated from stream in China.</title>
        <authorList>
            <person name="Lu H."/>
        </authorList>
    </citation>
    <scope>NUCLEOTIDE SEQUENCE [LARGE SCALE GENOMIC DNA]</scope>
    <source>
        <strain evidence="1 2">LFS242W</strain>
    </source>
</reference>
<dbReference type="RefSeq" id="WP_283380254.1">
    <property type="nucleotide sequence ID" value="NZ_JASHIE010000001.1"/>
</dbReference>
<name>A0ABT6YWA4_9BACT</name>
<comment type="caution">
    <text evidence="1">The sequence shown here is derived from an EMBL/GenBank/DDBJ whole genome shotgun (WGS) entry which is preliminary data.</text>
</comment>
<keyword evidence="2" id="KW-1185">Reference proteome</keyword>